<name>A0A9P9WPN2_9PEZI</name>
<comment type="caution">
    <text evidence="2">The sequence shown here is derived from an EMBL/GenBank/DDBJ whole genome shotgun (WGS) entry which is preliminary data.</text>
</comment>
<protein>
    <recommendedName>
        <fullName evidence="4">Secreted protein</fullName>
    </recommendedName>
</protein>
<gene>
    <name evidence="2" type="ORF">JX265_004664</name>
</gene>
<proteinExistence type="predicted"/>
<evidence type="ECO:0000313" key="2">
    <source>
        <dbReference type="EMBL" id="KAI1874456.1"/>
    </source>
</evidence>
<reference evidence="2" key="1">
    <citation type="submission" date="2021-03" db="EMBL/GenBank/DDBJ databases">
        <title>Revisited historic fungal species revealed as producer of novel bioactive compounds through whole genome sequencing and comparative genomics.</title>
        <authorList>
            <person name="Vignolle G.A."/>
            <person name="Hochenegger N."/>
            <person name="Mach R.L."/>
            <person name="Mach-Aigner A.R."/>
            <person name="Javad Rahimi M."/>
            <person name="Salim K.A."/>
            <person name="Chan C.M."/>
            <person name="Lim L.B.L."/>
            <person name="Cai F."/>
            <person name="Druzhinina I.S."/>
            <person name="U'Ren J.M."/>
            <person name="Derntl C."/>
        </authorList>
    </citation>
    <scope>NUCLEOTIDE SEQUENCE</scope>
    <source>
        <strain evidence="2">TUCIM 5799</strain>
    </source>
</reference>
<evidence type="ECO:0000313" key="3">
    <source>
        <dbReference type="Proteomes" id="UP000829685"/>
    </source>
</evidence>
<organism evidence="2 3">
    <name type="scientific">Neoarthrinium moseri</name>
    <dbReference type="NCBI Taxonomy" id="1658444"/>
    <lineage>
        <taxon>Eukaryota</taxon>
        <taxon>Fungi</taxon>
        <taxon>Dikarya</taxon>
        <taxon>Ascomycota</taxon>
        <taxon>Pezizomycotina</taxon>
        <taxon>Sordariomycetes</taxon>
        <taxon>Xylariomycetidae</taxon>
        <taxon>Amphisphaeriales</taxon>
        <taxon>Apiosporaceae</taxon>
        <taxon>Neoarthrinium</taxon>
    </lineage>
</organism>
<feature type="signal peptide" evidence="1">
    <location>
        <begin position="1"/>
        <end position="19"/>
    </location>
</feature>
<dbReference type="EMBL" id="JAFIMR010000009">
    <property type="protein sequence ID" value="KAI1874456.1"/>
    <property type="molecule type" value="Genomic_DNA"/>
</dbReference>
<keyword evidence="3" id="KW-1185">Reference proteome</keyword>
<accession>A0A9P9WPN2</accession>
<dbReference type="Proteomes" id="UP000829685">
    <property type="component" value="Unassembled WGS sequence"/>
</dbReference>
<feature type="chain" id="PRO_5040496291" description="Secreted protein" evidence="1">
    <location>
        <begin position="20"/>
        <end position="348"/>
    </location>
</feature>
<sequence>MTISRFLTAVLVSLDLVSAAPNLKSRLESGPRPHVIVALCNAIEPAVFYFESDNDKPDIPDSINILQSSKKVTEGVAPPFNLPFVVMGKYNILGGATVIAGGPGSYEGAFKGTVKYGQTGLNCFDSQLRSFTYTPSPQDTAPAFSGETKCLAAFSCTRAEGIDVKFEVSDDTVVIANYKAGFEKPSNMISTAKELISSGGKLCKDGDVSVDIDNTCKITLSNCDDASGALLPKLIDSFGALADQNGAFALSSQKNTHCSGPAYCPPSMDTQMIRLPKRWQALVSNIPPPGSNNQPSIQATLDLSFECHSDMDETMCKVLKGLAGTGALIPIVGPAFGAGALAVDLACS</sequence>
<evidence type="ECO:0000256" key="1">
    <source>
        <dbReference type="SAM" id="SignalP"/>
    </source>
</evidence>
<dbReference type="AlphaFoldDB" id="A0A9P9WPN2"/>
<evidence type="ECO:0008006" key="4">
    <source>
        <dbReference type="Google" id="ProtNLM"/>
    </source>
</evidence>
<keyword evidence="1" id="KW-0732">Signal</keyword>